<evidence type="ECO:0000313" key="3">
    <source>
        <dbReference type="EMBL" id="KAB1990393.1"/>
    </source>
</evidence>
<keyword evidence="4" id="KW-1185">Reference proteome</keyword>
<name>A0A7J5DNP7_9ACTN</name>
<dbReference type="EMBL" id="WBKG01000001">
    <property type="protein sequence ID" value="KAB1990393.1"/>
    <property type="molecule type" value="Genomic_DNA"/>
</dbReference>
<dbReference type="RefSeq" id="WP_151466948.1">
    <property type="nucleotide sequence ID" value="NZ_WBKG01000001.1"/>
</dbReference>
<protein>
    <submittedName>
        <fullName evidence="3">DUF4232 domain-containing protein</fullName>
    </submittedName>
</protein>
<feature type="region of interest" description="Disordered" evidence="1">
    <location>
        <begin position="1"/>
        <end position="25"/>
    </location>
</feature>
<dbReference type="InterPro" id="IPR025326">
    <property type="entry name" value="DUF4232"/>
</dbReference>
<proteinExistence type="predicted"/>
<evidence type="ECO:0000256" key="1">
    <source>
        <dbReference type="SAM" id="MobiDB-lite"/>
    </source>
</evidence>
<organism evidence="3 4">
    <name type="scientific">Streptomyces triticiradicis</name>
    <dbReference type="NCBI Taxonomy" id="2651189"/>
    <lineage>
        <taxon>Bacteria</taxon>
        <taxon>Bacillati</taxon>
        <taxon>Actinomycetota</taxon>
        <taxon>Actinomycetes</taxon>
        <taxon>Kitasatosporales</taxon>
        <taxon>Streptomycetaceae</taxon>
        <taxon>Streptomyces</taxon>
    </lineage>
</organism>
<reference evidence="3 4" key="1">
    <citation type="submission" date="2019-09" db="EMBL/GenBank/DDBJ databases">
        <title>Isolation and identification of active actinomycetes.</title>
        <authorList>
            <person name="Yu Z."/>
            <person name="Han C."/>
            <person name="Yu B."/>
        </authorList>
    </citation>
    <scope>NUCLEOTIDE SEQUENCE [LARGE SCALE GENOMIC DNA]</scope>
    <source>
        <strain evidence="3 4">NEAU-H2</strain>
    </source>
</reference>
<gene>
    <name evidence="3" type="ORF">F8144_00070</name>
</gene>
<accession>A0A7J5DNP7</accession>
<evidence type="ECO:0000259" key="2">
    <source>
        <dbReference type="Pfam" id="PF14016"/>
    </source>
</evidence>
<feature type="compositionally biased region" description="Low complexity" evidence="1">
    <location>
        <begin position="69"/>
        <end position="104"/>
    </location>
</feature>
<feature type="region of interest" description="Disordered" evidence="1">
    <location>
        <begin position="48"/>
        <end position="137"/>
    </location>
</feature>
<dbReference type="AlphaFoldDB" id="A0A7J5DNP7"/>
<comment type="caution">
    <text evidence="3">The sequence shown here is derived from an EMBL/GenBank/DDBJ whole genome shotgun (WGS) entry which is preliminary data.</text>
</comment>
<sequence>MSTFSRTVADTDRTGAVSAHRASPTARRAALLVGVALLSLLTACNDGTPQGSPKTVPGTAGPASGDTGTKAGSTPAASPAASTPSKKTGTGTGSGSAPATATTGSGSGGGSGRCHTSELRASVGRNDPGAGQENFPVVLTNRSGRTCTVRGYPGAAFVDASGKQLGPDPRRSPGTPTTVVLAPGHSAWSGLTFSNPGISGAATATPASLIVTPPDELDSLTVAWTQGEVPVSGNASSVRLTVLSPGTAP</sequence>
<evidence type="ECO:0000313" key="4">
    <source>
        <dbReference type="Proteomes" id="UP000442990"/>
    </source>
</evidence>
<feature type="domain" description="DUF4232" evidence="2">
    <location>
        <begin position="114"/>
        <end position="231"/>
    </location>
</feature>
<dbReference type="Pfam" id="PF14016">
    <property type="entry name" value="DUF4232"/>
    <property type="match status" value="1"/>
</dbReference>
<dbReference type="Proteomes" id="UP000442990">
    <property type="component" value="Unassembled WGS sequence"/>
</dbReference>